<dbReference type="Proteomes" id="UP001212821">
    <property type="component" value="Chromosome"/>
</dbReference>
<dbReference type="Pfam" id="PF14686">
    <property type="entry name" value="fn3_3"/>
    <property type="match status" value="1"/>
</dbReference>
<keyword evidence="9" id="KW-0961">Cell wall biogenesis/degradation</keyword>
<dbReference type="SUPFAM" id="SSF49785">
    <property type="entry name" value="Galactose-binding domain-like"/>
    <property type="match status" value="1"/>
</dbReference>
<dbReference type="CDD" id="cd10317">
    <property type="entry name" value="RGL4_C"/>
    <property type="match status" value="1"/>
</dbReference>
<dbReference type="InterPro" id="IPR016590">
    <property type="entry name" value="Rhamnogalacturonase_B"/>
</dbReference>
<dbReference type="SUPFAM" id="SSF74650">
    <property type="entry name" value="Galactose mutarotase-like"/>
    <property type="match status" value="1"/>
</dbReference>
<evidence type="ECO:0000256" key="5">
    <source>
        <dbReference type="ARBA" id="ARBA00022525"/>
    </source>
</evidence>
<dbReference type="PANTHER" id="PTHR36574">
    <property type="entry name" value="RHAMNOGALACTURONATE LYASE-RELATED"/>
    <property type="match status" value="1"/>
</dbReference>
<dbReference type="PROSITE" id="PS51318">
    <property type="entry name" value="TAT"/>
    <property type="match status" value="1"/>
</dbReference>
<dbReference type="EC" id="4.2.2.23" evidence="4"/>
<keyword evidence="5" id="KW-0964">Secreted</keyword>
<keyword evidence="8 14" id="KW-0456">Lyase</keyword>
<evidence type="ECO:0000256" key="1">
    <source>
        <dbReference type="ARBA" id="ARBA00001324"/>
    </source>
</evidence>
<evidence type="ECO:0000256" key="3">
    <source>
        <dbReference type="ARBA" id="ARBA00010418"/>
    </source>
</evidence>
<dbReference type="Gene3D" id="2.70.98.10">
    <property type="match status" value="1"/>
</dbReference>
<dbReference type="InterPro" id="IPR013784">
    <property type="entry name" value="Carb-bd-like_fold"/>
</dbReference>
<feature type="domain" description="Rhamnogalacturonan lyase" evidence="12">
    <location>
        <begin position="395"/>
        <end position="559"/>
    </location>
</feature>
<evidence type="ECO:0000256" key="2">
    <source>
        <dbReference type="ARBA" id="ARBA00004613"/>
    </source>
</evidence>
<dbReference type="EMBL" id="CP115450">
    <property type="protein sequence ID" value="WBP84934.1"/>
    <property type="molecule type" value="Genomic_DNA"/>
</dbReference>
<feature type="domain" description="Rhamnogalacturonan lyase" evidence="13">
    <location>
        <begin position="303"/>
        <end position="378"/>
    </location>
</feature>
<evidence type="ECO:0000313" key="14">
    <source>
        <dbReference type="EMBL" id="WBP84934.1"/>
    </source>
</evidence>
<evidence type="ECO:0000259" key="13">
    <source>
        <dbReference type="Pfam" id="PF14686"/>
    </source>
</evidence>
<name>A0ABY7PWZ0_9ACTN</name>
<gene>
    <name evidence="14" type="ORF">O1G21_03095</name>
</gene>
<dbReference type="Gene3D" id="2.60.40.1120">
    <property type="entry name" value="Carboxypeptidase-like, regulatory domain"/>
    <property type="match status" value="1"/>
</dbReference>
<dbReference type="Pfam" id="PF09284">
    <property type="entry name" value="RhgB_N"/>
    <property type="match status" value="1"/>
</dbReference>
<dbReference type="SUPFAM" id="SSF49452">
    <property type="entry name" value="Starch-binding domain-like"/>
    <property type="match status" value="1"/>
</dbReference>
<comment type="subcellular location">
    <subcellularLocation>
        <location evidence="2">Secreted</location>
    </subcellularLocation>
</comment>
<organism evidence="14 15">
    <name type="scientific">Kitasatospora cathayae</name>
    <dbReference type="NCBI Taxonomy" id="3004092"/>
    <lineage>
        <taxon>Bacteria</taxon>
        <taxon>Bacillati</taxon>
        <taxon>Actinomycetota</taxon>
        <taxon>Actinomycetes</taxon>
        <taxon>Kitasatosporales</taxon>
        <taxon>Streptomycetaceae</taxon>
        <taxon>Kitasatospora</taxon>
    </lineage>
</organism>
<evidence type="ECO:0000256" key="6">
    <source>
        <dbReference type="ARBA" id="ARBA00022729"/>
    </source>
</evidence>
<evidence type="ECO:0000313" key="15">
    <source>
        <dbReference type="Proteomes" id="UP001212821"/>
    </source>
</evidence>
<dbReference type="CDD" id="cd10316">
    <property type="entry name" value="RGL4_M"/>
    <property type="match status" value="1"/>
</dbReference>
<comment type="catalytic activity">
    <reaction evidence="1">
        <text>Endotype eliminative cleavage of L-alpha-rhamnopyranosyl-(1-&gt;4)-alpha-D-galactopyranosyluronic acid bonds of rhamnogalacturonan I domains in ramified hairy regions of pectin leaving L-rhamnopyranose at the reducing end and 4-deoxy-4,5-unsaturated D-galactopyranosyluronic acid at the non-reducing end.</text>
        <dbReference type="EC" id="4.2.2.23"/>
    </reaction>
</comment>
<dbReference type="InterPro" id="IPR029413">
    <property type="entry name" value="RG-lyase_II"/>
</dbReference>
<dbReference type="InterPro" id="IPR008979">
    <property type="entry name" value="Galactose-bd-like_sf"/>
</dbReference>
<sequence>MSKHRPSRRRFLVRAGAASIALGGTAAGAGAVLSGAQAATTVSGTFGYTDDGREYTVHTGADLVFRVSRSTGDLTSLVYRGVEYQGYNGQNSQVESGLGPSTVSIARHGRTVLVSVVHGTLRHYYAARQGENNVYLWTDKADDSITVSRYIVRVRPGLFPNHNPDSWDATQDVLIEAQDVRRRPDGTTRSKHYSNQRVIDYRYVGWSKPGVGLWMVRSNHEKASGGPFYRSLMRHSYDTGAGLYEILYYGENQTEPMRFGLQGPYVLAFTDGGAPSSELWHDRIDTSWVDGLGLAGWVGDSDRGAVSGVGISGRNPALAYTVGFANAAAQYWATADPGTGAFTARRMLPGAYTWTVYQGELAVRTGVVTVQPGSTTALHTITLTPADDPNRAPAIWRIGSWDGTPAGFRNADLVTHAHPSDARAEPWSGDFTVGRSTAADFPAYQWRDVNDGRRVTFDLTAEQAAHARTLNIGITTAYLNGRPRIRLNDWTPPAPEPHSEPSTRSLTVGSYRGNNHTYAFTVPASALRPGTNTLTITVVSGSSGSQFLSPGFAYDCVELLT</sequence>
<evidence type="ECO:0000256" key="10">
    <source>
        <dbReference type="SAM" id="SignalP"/>
    </source>
</evidence>
<feature type="chain" id="PRO_5047037664" description="rhamnogalacturonan endolyase" evidence="10">
    <location>
        <begin position="27"/>
        <end position="561"/>
    </location>
</feature>
<keyword evidence="6 10" id="KW-0732">Signal</keyword>
<dbReference type="InterPro" id="IPR015364">
    <property type="entry name" value="RhgB_N"/>
</dbReference>
<evidence type="ECO:0000256" key="7">
    <source>
        <dbReference type="ARBA" id="ARBA00023157"/>
    </source>
</evidence>
<evidence type="ECO:0000259" key="11">
    <source>
        <dbReference type="Pfam" id="PF09284"/>
    </source>
</evidence>
<dbReference type="InterPro" id="IPR006311">
    <property type="entry name" value="TAT_signal"/>
</dbReference>
<dbReference type="InterPro" id="IPR014718">
    <property type="entry name" value="GH-type_carb-bd"/>
</dbReference>
<dbReference type="InterPro" id="IPR029411">
    <property type="entry name" value="RG-lyase_III"/>
</dbReference>
<feature type="signal peptide" evidence="10">
    <location>
        <begin position="1"/>
        <end position="26"/>
    </location>
</feature>
<keyword evidence="7" id="KW-1015">Disulfide bond</keyword>
<dbReference type="GO" id="GO:0016829">
    <property type="term" value="F:lyase activity"/>
    <property type="evidence" value="ECO:0007669"/>
    <property type="project" value="UniProtKB-KW"/>
</dbReference>
<dbReference type="CDD" id="cd10320">
    <property type="entry name" value="RGL4_N"/>
    <property type="match status" value="1"/>
</dbReference>
<evidence type="ECO:0000256" key="4">
    <source>
        <dbReference type="ARBA" id="ARBA00012437"/>
    </source>
</evidence>
<keyword evidence="15" id="KW-1185">Reference proteome</keyword>
<comment type="similarity">
    <text evidence="3">Belongs to the polysaccharide lyase 4 family.</text>
</comment>
<dbReference type="PANTHER" id="PTHR36574:SF1">
    <property type="entry name" value="RHAMNOGALACTURONATE LYASE-RELATED"/>
    <property type="match status" value="1"/>
</dbReference>
<dbReference type="Pfam" id="PF14683">
    <property type="entry name" value="CBM-like"/>
    <property type="match status" value="1"/>
</dbReference>
<dbReference type="RefSeq" id="WP_270140509.1">
    <property type="nucleotide sequence ID" value="NZ_CP115450.1"/>
</dbReference>
<accession>A0ABY7PWZ0</accession>
<reference evidence="15" key="1">
    <citation type="submission" date="2022-12" db="EMBL/GenBank/DDBJ databases">
        <authorList>
            <person name="Mo P."/>
        </authorList>
    </citation>
    <scope>NUCLEOTIDE SEQUENCE [LARGE SCALE GENOMIC DNA]</scope>
    <source>
        <strain evidence="15">HUAS 3-15</strain>
    </source>
</reference>
<dbReference type="InterPro" id="IPR011013">
    <property type="entry name" value="Gal_mutarotase_sf_dom"/>
</dbReference>
<evidence type="ECO:0000256" key="8">
    <source>
        <dbReference type="ARBA" id="ARBA00023239"/>
    </source>
</evidence>
<feature type="domain" description="Rhamnogalacturonase B N-terminal" evidence="11">
    <location>
        <begin position="46"/>
        <end position="296"/>
    </location>
</feature>
<proteinExistence type="inferred from homology"/>
<protein>
    <recommendedName>
        <fullName evidence="4">rhamnogalacturonan endolyase</fullName>
        <ecNumber evidence="4">4.2.2.23</ecNumber>
    </recommendedName>
</protein>
<dbReference type="Gene3D" id="2.60.120.260">
    <property type="entry name" value="Galactose-binding domain-like"/>
    <property type="match status" value="1"/>
</dbReference>
<evidence type="ECO:0000256" key="9">
    <source>
        <dbReference type="ARBA" id="ARBA00023316"/>
    </source>
</evidence>
<evidence type="ECO:0000259" key="12">
    <source>
        <dbReference type="Pfam" id="PF14683"/>
    </source>
</evidence>